<evidence type="ECO:0000259" key="1">
    <source>
        <dbReference type="Pfam" id="PF13577"/>
    </source>
</evidence>
<evidence type="ECO:0000313" key="3">
    <source>
        <dbReference type="Proteomes" id="UP001183420"/>
    </source>
</evidence>
<dbReference type="InterPro" id="IPR037401">
    <property type="entry name" value="SnoaL-like"/>
</dbReference>
<dbReference type="EMBL" id="JAVREM010000050">
    <property type="protein sequence ID" value="MDT0321940.1"/>
    <property type="molecule type" value="Genomic_DNA"/>
</dbReference>
<keyword evidence="3" id="KW-1185">Reference proteome</keyword>
<dbReference type="SUPFAM" id="SSF54427">
    <property type="entry name" value="NTF2-like"/>
    <property type="match status" value="1"/>
</dbReference>
<accession>A0ABU2LWG8</accession>
<name>A0ABU2LWG8_9ACTN</name>
<evidence type="ECO:0000313" key="2">
    <source>
        <dbReference type="EMBL" id="MDT0321940.1"/>
    </source>
</evidence>
<reference evidence="3" key="1">
    <citation type="submission" date="2023-07" db="EMBL/GenBank/DDBJ databases">
        <title>30 novel species of actinomycetes from the DSMZ collection.</title>
        <authorList>
            <person name="Nouioui I."/>
        </authorList>
    </citation>
    <scope>NUCLEOTIDE SEQUENCE [LARGE SCALE GENOMIC DNA]</scope>
    <source>
        <strain evidence="3">DSM 44918</strain>
    </source>
</reference>
<dbReference type="CDD" id="cd00531">
    <property type="entry name" value="NTF2_like"/>
    <property type="match status" value="1"/>
</dbReference>
<dbReference type="Proteomes" id="UP001183420">
    <property type="component" value="Unassembled WGS sequence"/>
</dbReference>
<sequence length="144" mass="16219">MTPEEATAWSLTRLNTAFFHHYDRREYDALLAFFAPDAVYEVRGRTLRGHTEIRGLLNTRPGPEQTIRHLLTNQHFHTFGDTTAQGTITLIAYGGPTPTGEGPARYQAANAGHLVELVDHYRLDDAHWRIAHRTVDMILAPATT</sequence>
<dbReference type="RefSeq" id="WP_311602307.1">
    <property type="nucleotide sequence ID" value="NZ_JAVREM010000050.1"/>
</dbReference>
<organism evidence="2 3">
    <name type="scientific">Streptomyces millisiae</name>
    <dbReference type="NCBI Taxonomy" id="3075542"/>
    <lineage>
        <taxon>Bacteria</taxon>
        <taxon>Bacillati</taxon>
        <taxon>Actinomycetota</taxon>
        <taxon>Actinomycetes</taxon>
        <taxon>Kitasatosporales</taxon>
        <taxon>Streptomycetaceae</taxon>
        <taxon>Streptomyces</taxon>
    </lineage>
</organism>
<proteinExistence type="predicted"/>
<dbReference type="Pfam" id="PF13577">
    <property type="entry name" value="SnoaL_4"/>
    <property type="match status" value="1"/>
</dbReference>
<protein>
    <submittedName>
        <fullName evidence="2">Nuclear transport factor 2 family protein</fullName>
    </submittedName>
</protein>
<dbReference type="InterPro" id="IPR032710">
    <property type="entry name" value="NTF2-like_dom_sf"/>
</dbReference>
<gene>
    <name evidence="2" type="ORF">RNC47_26760</name>
</gene>
<feature type="domain" description="SnoaL-like" evidence="1">
    <location>
        <begin position="11"/>
        <end position="134"/>
    </location>
</feature>
<comment type="caution">
    <text evidence="2">The sequence shown here is derived from an EMBL/GenBank/DDBJ whole genome shotgun (WGS) entry which is preliminary data.</text>
</comment>
<dbReference type="Gene3D" id="3.10.450.50">
    <property type="match status" value="1"/>
</dbReference>